<keyword evidence="3" id="KW-1185">Reference proteome</keyword>
<evidence type="ECO:0000256" key="1">
    <source>
        <dbReference type="SAM" id="MobiDB-lite"/>
    </source>
</evidence>
<comment type="caution">
    <text evidence="2">The sequence shown here is derived from an EMBL/GenBank/DDBJ whole genome shotgun (WGS) entry which is preliminary data.</text>
</comment>
<dbReference type="EMBL" id="WIXE01013785">
    <property type="protein sequence ID" value="KAK5974803.1"/>
    <property type="molecule type" value="Genomic_DNA"/>
</dbReference>
<evidence type="ECO:0000313" key="3">
    <source>
        <dbReference type="Proteomes" id="UP001331761"/>
    </source>
</evidence>
<dbReference type="AlphaFoldDB" id="A0AAN8FRQ9"/>
<feature type="region of interest" description="Disordered" evidence="1">
    <location>
        <begin position="26"/>
        <end position="62"/>
    </location>
</feature>
<gene>
    <name evidence="2" type="ORF">GCK32_015554</name>
</gene>
<evidence type="ECO:0000313" key="2">
    <source>
        <dbReference type="EMBL" id="KAK5974803.1"/>
    </source>
</evidence>
<reference evidence="2 3" key="1">
    <citation type="submission" date="2019-10" db="EMBL/GenBank/DDBJ databases">
        <title>Assembly and Annotation for the nematode Trichostrongylus colubriformis.</title>
        <authorList>
            <person name="Martin J."/>
        </authorList>
    </citation>
    <scope>NUCLEOTIDE SEQUENCE [LARGE SCALE GENOMIC DNA]</scope>
    <source>
        <strain evidence="2">G859</strain>
        <tissue evidence="2">Whole worm</tissue>
    </source>
</reference>
<accession>A0AAN8FRQ9</accession>
<organism evidence="2 3">
    <name type="scientific">Trichostrongylus colubriformis</name>
    <name type="common">Black scour worm</name>
    <dbReference type="NCBI Taxonomy" id="6319"/>
    <lineage>
        <taxon>Eukaryota</taxon>
        <taxon>Metazoa</taxon>
        <taxon>Ecdysozoa</taxon>
        <taxon>Nematoda</taxon>
        <taxon>Chromadorea</taxon>
        <taxon>Rhabditida</taxon>
        <taxon>Rhabditina</taxon>
        <taxon>Rhabditomorpha</taxon>
        <taxon>Strongyloidea</taxon>
        <taxon>Trichostrongylidae</taxon>
        <taxon>Trichostrongylus</taxon>
    </lineage>
</organism>
<feature type="compositionally biased region" description="Polar residues" evidence="1">
    <location>
        <begin position="39"/>
        <end position="48"/>
    </location>
</feature>
<proteinExistence type="predicted"/>
<sequence length="62" mass="6800">FIISNRFLIETKGVDLDNVAIEDSTAPKEHDVMLGDHTQAVNTSGSTEGNHRLSEKEESNDS</sequence>
<name>A0AAN8FRQ9_TRICO</name>
<dbReference type="Proteomes" id="UP001331761">
    <property type="component" value="Unassembled WGS sequence"/>
</dbReference>
<feature type="compositionally biased region" description="Basic and acidic residues" evidence="1">
    <location>
        <begin position="49"/>
        <end position="62"/>
    </location>
</feature>
<protein>
    <submittedName>
        <fullName evidence="2">Uncharacterized protein</fullName>
    </submittedName>
</protein>
<feature type="non-terminal residue" evidence="2">
    <location>
        <position position="1"/>
    </location>
</feature>